<sequence>MRVIDLRGQKCMNHILKLENEFRDAGKVFVAITDDESAIYDIPVWASSKGIEILEIKREGGLLRFLMRK</sequence>
<dbReference type="RefSeq" id="WP_193805885.1">
    <property type="nucleotide sequence ID" value="NZ_CP087714.1"/>
</dbReference>
<dbReference type="GeneID" id="90448719"/>
<evidence type="ECO:0000313" key="3">
    <source>
        <dbReference type="Proteomes" id="UP001492541"/>
    </source>
</evidence>
<proteinExistence type="predicted"/>
<dbReference type="InterPro" id="IPR001455">
    <property type="entry name" value="TusA-like"/>
</dbReference>
<feature type="domain" description="UPF0033" evidence="1">
    <location>
        <begin position="3"/>
        <end position="69"/>
    </location>
</feature>
<reference evidence="2 3" key="1">
    <citation type="submission" date="2021-11" db="EMBL/GenBank/DDBJ databases">
        <title>Whole genome of Geoglobus acetivorans.</title>
        <authorList>
            <person name="Liu D."/>
        </authorList>
    </citation>
    <scope>NUCLEOTIDE SEQUENCE [LARGE SCALE GENOMIC DNA]</scope>
    <source>
        <strain evidence="2 3">SBH6</strain>
    </source>
</reference>
<gene>
    <name evidence="2" type="ORF">LPQ35_03500</name>
</gene>
<dbReference type="Gene3D" id="3.30.110.40">
    <property type="entry name" value="TusA-like domain"/>
    <property type="match status" value="1"/>
</dbReference>
<name>A0ABZ3H4G3_GEOAI</name>
<dbReference type="Pfam" id="PF01206">
    <property type="entry name" value="TusA"/>
    <property type="match status" value="1"/>
</dbReference>
<dbReference type="Proteomes" id="UP001492541">
    <property type="component" value="Chromosome"/>
</dbReference>
<organism evidence="2 3">
    <name type="scientific">Geoglobus acetivorans</name>
    <dbReference type="NCBI Taxonomy" id="565033"/>
    <lineage>
        <taxon>Archaea</taxon>
        <taxon>Methanobacteriati</taxon>
        <taxon>Methanobacteriota</taxon>
        <taxon>Archaeoglobi</taxon>
        <taxon>Archaeoglobales</taxon>
        <taxon>Archaeoglobaceae</taxon>
        <taxon>Geoglobus</taxon>
    </lineage>
</organism>
<evidence type="ECO:0000259" key="1">
    <source>
        <dbReference type="Pfam" id="PF01206"/>
    </source>
</evidence>
<dbReference type="EMBL" id="CP087714">
    <property type="protein sequence ID" value="XAT64450.1"/>
    <property type="molecule type" value="Genomic_DNA"/>
</dbReference>
<dbReference type="SUPFAM" id="SSF64307">
    <property type="entry name" value="SirA-like"/>
    <property type="match status" value="1"/>
</dbReference>
<accession>A0ABZ3H4G3</accession>
<evidence type="ECO:0000313" key="2">
    <source>
        <dbReference type="EMBL" id="XAT64450.1"/>
    </source>
</evidence>
<protein>
    <submittedName>
        <fullName evidence="2">Sulfurtransferase TusA family protein</fullName>
    </submittedName>
</protein>
<dbReference type="CDD" id="cd00291">
    <property type="entry name" value="SirA_YedF_YeeD"/>
    <property type="match status" value="1"/>
</dbReference>
<keyword evidence="3" id="KW-1185">Reference proteome</keyword>
<dbReference type="InterPro" id="IPR036868">
    <property type="entry name" value="TusA-like_sf"/>
</dbReference>